<dbReference type="OrthoDB" id="7924295at2"/>
<evidence type="ECO:0000313" key="2">
    <source>
        <dbReference type="Proteomes" id="UP000184485"/>
    </source>
</evidence>
<sequence>MGAAAEQSDDVEDGLQRRVDDLVAAHGGDPRAVIETLLLVNDARAAATSYGYVRGRAVGAALLDHGR</sequence>
<protein>
    <submittedName>
        <fullName evidence="1">Uncharacterized protein</fullName>
    </submittedName>
</protein>
<proteinExistence type="predicted"/>
<gene>
    <name evidence="1" type="ORF">SAMN02745157_1628</name>
</gene>
<organism evidence="1 2">
    <name type="scientific">Kaistia soli DSM 19436</name>
    <dbReference type="NCBI Taxonomy" id="1122133"/>
    <lineage>
        <taxon>Bacteria</taxon>
        <taxon>Pseudomonadati</taxon>
        <taxon>Pseudomonadota</taxon>
        <taxon>Alphaproteobacteria</taxon>
        <taxon>Hyphomicrobiales</taxon>
        <taxon>Kaistiaceae</taxon>
        <taxon>Kaistia</taxon>
    </lineage>
</organism>
<evidence type="ECO:0000313" key="1">
    <source>
        <dbReference type="EMBL" id="SHF09609.1"/>
    </source>
</evidence>
<dbReference type="AlphaFoldDB" id="A0A1M4YUX7"/>
<keyword evidence="2" id="KW-1185">Reference proteome</keyword>
<reference evidence="1 2" key="1">
    <citation type="submission" date="2016-11" db="EMBL/GenBank/DDBJ databases">
        <authorList>
            <person name="Jaros S."/>
            <person name="Januszkiewicz K."/>
            <person name="Wedrychowicz H."/>
        </authorList>
    </citation>
    <scope>NUCLEOTIDE SEQUENCE [LARGE SCALE GENOMIC DNA]</scope>
    <source>
        <strain evidence="1 2">DSM 19436</strain>
    </source>
</reference>
<dbReference type="RefSeq" id="WP_139251364.1">
    <property type="nucleotide sequence ID" value="NZ_FQUP01000001.1"/>
</dbReference>
<dbReference type="STRING" id="1122133.SAMN02745157_1628"/>
<name>A0A1M4YUX7_9HYPH</name>
<accession>A0A1M4YUX7</accession>
<dbReference type="EMBL" id="FQUP01000001">
    <property type="protein sequence ID" value="SHF09609.1"/>
    <property type="molecule type" value="Genomic_DNA"/>
</dbReference>
<dbReference type="Proteomes" id="UP000184485">
    <property type="component" value="Unassembled WGS sequence"/>
</dbReference>